<name>A0ABQ7V2F6_SOLTU</name>
<keyword evidence="2" id="KW-1185">Reference proteome</keyword>
<protein>
    <recommendedName>
        <fullName evidence="3">FBD domain-containing protein</fullName>
    </recommendedName>
</protein>
<dbReference type="EMBL" id="JAIVGD010000015">
    <property type="protein sequence ID" value="KAH0757551.1"/>
    <property type="molecule type" value="Genomic_DNA"/>
</dbReference>
<proteinExistence type="predicted"/>
<evidence type="ECO:0000313" key="1">
    <source>
        <dbReference type="EMBL" id="KAH0757551.1"/>
    </source>
</evidence>
<organism evidence="1 2">
    <name type="scientific">Solanum tuberosum</name>
    <name type="common">Potato</name>
    <dbReference type="NCBI Taxonomy" id="4113"/>
    <lineage>
        <taxon>Eukaryota</taxon>
        <taxon>Viridiplantae</taxon>
        <taxon>Streptophyta</taxon>
        <taxon>Embryophyta</taxon>
        <taxon>Tracheophyta</taxon>
        <taxon>Spermatophyta</taxon>
        <taxon>Magnoliopsida</taxon>
        <taxon>eudicotyledons</taxon>
        <taxon>Gunneridae</taxon>
        <taxon>Pentapetalae</taxon>
        <taxon>asterids</taxon>
        <taxon>lamiids</taxon>
        <taxon>Solanales</taxon>
        <taxon>Solanaceae</taxon>
        <taxon>Solanoideae</taxon>
        <taxon>Solaneae</taxon>
        <taxon>Solanum</taxon>
    </lineage>
</organism>
<gene>
    <name evidence="1" type="ORF">KY290_021044</name>
</gene>
<reference evidence="1 2" key="1">
    <citation type="journal article" date="2021" name="bioRxiv">
        <title>Chromosome-scale and haplotype-resolved genome assembly of a tetraploid potato cultivar.</title>
        <authorList>
            <person name="Sun H."/>
            <person name="Jiao W.-B."/>
            <person name="Krause K."/>
            <person name="Campoy J.A."/>
            <person name="Goel M."/>
            <person name="Folz-Donahue K."/>
            <person name="Kukat C."/>
            <person name="Huettel B."/>
            <person name="Schneeberger K."/>
        </authorList>
    </citation>
    <scope>NUCLEOTIDE SEQUENCE [LARGE SCALE GENOMIC DNA]</scope>
    <source>
        <strain evidence="1">SolTubOtavaFocal</strain>
        <tissue evidence="1">Leaves</tissue>
    </source>
</reference>
<accession>A0ABQ7V2F6</accession>
<sequence>MTKQAPSKRVVVEGEKEDIIIALPRNVVDRILELLPVHDAARTSILSGVDFNKVDQTCCALQLIKSFPNLSKLLITDGDDNAETIMKYLETQTCLNRPLNKLEYVTISSFKCSKTEVFFVKLLSARTPSLVRMCIEQEIAIDSKEERNMTIKLMRFPRASTRAELFYFPFEVMNAD</sequence>
<evidence type="ECO:0008006" key="3">
    <source>
        <dbReference type="Google" id="ProtNLM"/>
    </source>
</evidence>
<evidence type="ECO:0000313" key="2">
    <source>
        <dbReference type="Proteomes" id="UP000826656"/>
    </source>
</evidence>
<comment type="caution">
    <text evidence="1">The sequence shown here is derived from an EMBL/GenBank/DDBJ whole genome shotgun (WGS) entry which is preliminary data.</text>
</comment>
<dbReference type="Proteomes" id="UP000826656">
    <property type="component" value="Unassembled WGS sequence"/>
</dbReference>